<dbReference type="InterPro" id="IPR008271">
    <property type="entry name" value="Ser/Thr_kinase_AS"/>
</dbReference>
<dbReference type="SMART" id="SM00358">
    <property type="entry name" value="DSRM"/>
    <property type="match status" value="2"/>
</dbReference>
<comment type="similarity">
    <text evidence="5">Belongs to the protein kinase superfamily. Ser/Thr protein kinase family. GCN2 subfamily.</text>
</comment>
<dbReference type="CDD" id="cd19903">
    <property type="entry name" value="DSRM_EIF2AK2_rpt1"/>
    <property type="match status" value="1"/>
</dbReference>
<dbReference type="Gene3D" id="3.30.200.20">
    <property type="entry name" value="Phosphorylase Kinase, domain 1"/>
    <property type="match status" value="1"/>
</dbReference>
<dbReference type="PANTHER" id="PTHR11042:SF166">
    <property type="entry name" value="EUKARYOTIC TRANSLATION INITIATION FACTOR 2-ALPHA KINASE 3"/>
    <property type="match status" value="1"/>
</dbReference>
<dbReference type="GO" id="GO:0004694">
    <property type="term" value="F:eukaryotic translation initiation factor 2alpha kinase activity"/>
    <property type="evidence" value="ECO:0007669"/>
    <property type="project" value="TreeGrafter"/>
</dbReference>
<keyword evidence="1" id="KW-0808">Transferase</keyword>
<dbReference type="SMART" id="SM00220">
    <property type="entry name" value="S_TKc"/>
    <property type="match status" value="1"/>
</dbReference>
<proteinExistence type="inferred from homology"/>
<dbReference type="Pfam" id="PF00035">
    <property type="entry name" value="dsrm"/>
    <property type="match status" value="2"/>
</dbReference>
<dbReference type="InterPro" id="IPR017441">
    <property type="entry name" value="Protein_kinase_ATP_BS"/>
</dbReference>
<evidence type="ECO:0000256" key="7">
    <source>
        <dbReference type="PROSITE-ProRule" id="PRU10141"/>
    </source>
</evidence>
<organism evidence="10 11">
    <name type="scientific">Gadus morhua</name>
    <name type="common">Atlantic cod</name>
    <dbReference type="NCBI Taxonomy" id="8049"/>
    <lineage>
        <taxon>Eukaryota</taxon>
        <taxon>Metazoa</taxon>
        <taxon>Chordata</taxon>
        <taxon>Craniata</taxon>
        <taxon>Vertebrata</taxon>
        <taxon>Euteleostomi</taxon>
        <taxon>Actinopterygii</taxon>
        <taxon>Neopterygii</taxon>
        <taxon>Teleostei</taxon>
        <taxon>Neoteleostei</taxon>
        <taxon>Acanthomorphata</taxon>
        <taxon>Zeiogadaria</taxon>
        <taxon>Gadariae</taxon>
        <taxon>Gadiformes</taxon>
        <taxon>Gadoidei</taxon>
        <taxon>Gadidae</taxon>
        <taxon>Gadus</taxon>
    </lineage>
</organism>
<dbReference type="SUPFAM" id="SSF54768">
    <property type="entry name" value="dsRNA-binding domain-like"/>
    <property type="match status" value="2"/>
</dbReference>
<evidence type="ECO:0000259" key="8">
    <source>
        <dbReference type="PROSITE" id="PS50011"/>
    </source>
</evidence>
<dbReference type="InterPro" id="IPR000719">
    <property type="entry name" value="Prot_kinase_dom"/>
</dbReference>
<reference evidence="10" key="2">
    <citation type="submission" date="2025-09" db="UniProtKB">
        <authorList>
            <consortium name="Ensembl"/>
        </authorList>
    </citation>
    <scope>IDENTIFICATION</scope>
</reference>
<dbReference type="PROSITE" id="PS50011">
    <property type="entry name" value="PROTEIN_KINASE_DOM"/>
    <property type="match status" value="1"/>
</dbReference>
<evidence type="ECO:0000313" key="11">
    <source>
        <dbReference type="Proteomes" id="UP000694546"/>
    </source>
</evidence>
<keyword evidence="2 7" id="KW-0547">Nucleotide-binding</keyword>
<dbReference type="GO" id="GO:0003725">
    <property type="term" value="F:double-stranded RNA binding"/>
    <property type="evidence" value="ECO:0007669"/>
    <property type="project" value="InterPro"/>
</dbReference>
<feature type="binding site" evidence="7">
    <location>
        <position position="340"/>
    </location>
    <ligand>
        <name>ATP</name>
        <dbReference type="ChEBI" id="CHEBI:30616"/>
    </ligand>
</feature>
<dbReference type="Gene3D" id="3.30.160.20">
    <property type="match status" value="2"/>
</dbReference>
<sequence>MESINYIAKLNEYVQNSGCELKYDDVGSEGPAHIKTFAQTVILNGKPYPEGVGKNKEEARQNAAKHALESVLETDSDQSHVSGWSMRDATEPINQARLTQPNYKCWIYEHSQKNRVRIRALESTAMELGHTKHCCKFVIDGTEYPSGSGRTKKEAKEDAARLVYEKIWRNPLSNVSAGWEFVDVFVNRLSPSGSPENMVVSLRELSGLTEFTYLGLDSQHQQENMCNVDLLVKRCGPAHCPQGVIDGREYPEVEGKTAKEPKKRTAKEAWPVLQELSDWDSKVFLSWVMIRISSNFKKITHLTFNRFLTEYDNIECIGQGGFGHVHKARMKHLDTYCAVKIVPNKENAMREAKILAKLQHPNIVRYYTSWTEDQENIPPNCKGLSTSQSSSDTSGTFLYIQMELCEMKDLYEWIQEKNSLHQDPTRRKESLDIMKKMICGVEYIHSKNLMHRDLKPSNIMVGSDGEVKIVDFGLVTAESDEEGNVLEKTMGTGTRSFMPPEQRYKNVYNNKVDIFASGLVYFLMLWNFSVHEKSKRWDDIRKQKFPADFTLSFPKESFLITSMLHENPESRPSAEEIMAKLERLDLPTARPIRTNWADKAWSSAPNSY</sequence>
<feature type="domain" description="DRBM" evidence="9">
    <location>
        <begin position="135"/>
        <end position="169"/>
    </location>
</feature>
<evidence type="ECO:0000256" key="2">
    <source>
        <dbReference type="ARBA" id="ARBA00022741"/>
    </source>
</evidence>
<name>A0A8C5B7X7_GADMO</name>
<dbReference type="GO" id="GO:0005634">
    <property type="term" value="C:nucleus"/>
    <property type="evidence" value="ECO:0007669"/>
    <property type="project" value="TreeGrafter"/>
</dbReference>
<dbReference type="InterPro" id="IPR044452">
    <property type="entry name" value="EIF2AK2_DSRM_1"/>
</dbReference>
<keyword evidence="3" id="KW-0418">Kinase</keyword>
<evidence type="ECO:0000259" key="9">
    <source>
        <dbReference type="PROSITE" id="PS50137"/>
    </source>
</evidence>
<dbReference type="PROSITE" id="PS00107">
    <property type="entry name" value="PROTEIN_KINASE_ATP"/>
    <property type="match status" value="1"/>
</dbReference>
<gene>
    <name evidence="10" type="primary">LOC115560251</name>
</gene>
<dbReference type="PROSITE" id="PS00108">
    <property type="entry name" value="PROTEIN_KINASE_ST"/>
    <property type="match status" value="1"/>
</dbReference>
<keyword evidence="6" id="KW-0694">RNA-binding</keyword>
<evidence type="ECO:0000256" key="1">
    <source>
        <dbReference type="ARBA" id="ARBA00022679"/>
    </source>
</evidence>
<keyword evidence="11" id="KW-1185">Reference proteome</keyword>
<accession>A0A8C5B7X7</accession>
<keyword evidence="4 7" id="KW-0067">ATP-binding</keyword>
<dbReference type="InterPro" id="IPR011009">
    <property type="entry name" value="Kinase-like_dom_sf"/>
</dbReference>
<dbReference type="Gene3D" id="1.10.510.10">
    <property type="entry name" value="Transferase(Phosphotransferase) domain 1"/>
    <property type="match status" value="1"/>
</dbReference>
<dbReference type="AlphaFoldDB" id="A0A8C5B7X7"/>
<dbReference type="GO" id="GO:0005524">
    <property type="term" value="F:ATP binding"/>
    <property type="evidence" value="ECO:0007669"/>
    <property type="project" value="UniProtKB-UniRule"/>
</dbReference>
<dbReference type="CDD" id="cd20314">
    <property type="entry name" value="DSRM_EIF2AK2"/>
    <property type="match status" value="1"/>
</dbReference>
<evidence type="ECO:0000256" key="5">
    <source>
        <dbReference type="ARBA" id="ARBA00037982"/>
    </source>
</evidence>
<dbReference type="PANTHER" id="PTHR11042">
    <property type="entry name" value="EUKARYOTIC TRANSLATION INITIATION FACTOR 2-ALPHA KINASE EIF2-ALPHA KINASE -RELATED"/>
    <property type="match status" value="1"/>
</dbReference>
<feature type="domain" description="DRBM" evidence="9">
    <location>
        <begin position="5"/>
        <end position="73"/>
    </location>
</feature>
<feature type="domain" description="Protein kinase" evidence="8">
    <location>
        <begin position="311"/>
        <end position="584"/>
    </location>
</feature>
<dbReference type="InterPro" id="IPR014720">
    <property type="entry name" value="dsRBD_dom"/>
</dbReference>
<dbReference type="Ensembl" id="ENSGMOT00000034951.1">
    <property type="protein sequence ID" value="ENSGMOP00000041499.1"/>
    <property type="gene ID" value="ENSGMOG00000018813.2"/>
</dbReference>
<dbReference type="PROSITE" id="PS50137">
    <property type="entry name" value="DS_RBD"/>
    <property type="match status" value="2"/>
</dbReference>
<protein>
    <submittedName>
        <fullName evidence="10">Interferon-induced, double-stranded RNA-activated protein kinase-like</fullName>
    </submittedName>
</protein>
<reference evidence="10" key="1">
    <citation type="submission" date="2025-08" db="UniProtKB">
        <authorList>
            <consortium name="Ensembl"/>
        </authorList>
    </citation>
    <scope>IDENTIFICATION</scope>
</reference>
<evidence type="ECO:0000256" key="3">
    <source>
        <dbReference type="ARBA" id="ARBA00022777"/>
    </source>
</evidence>
<evidence type="ECO:0000313" key="10">
    <source>
        <dbReference type="Ensembl" id="ENSGMOP00000041499.1"/>
    </source>
</evidence>
<dbReference type="SUPFAM" id="SSF56112">
    <property type="entry name" value="Protein kinase-like (PK-like)"/>
    <property type="match status" value="1"/>
</dbReference>
<dbReference type="Proteomes" id="UP000694546">
    <property type="component" value="Chromosome 15"/>
</dbReference>
<dbReference type="Pfam" id="PF00069">
    <property type="entry name" value="Pkinase"/>
    <property type="match status" value="1"/>
</dbReference>
<evidence type="ECO:0000256" key="4">
    <source>
        <dbReference type="ARBA" id="ARBA00022840"/>
    </source>
</evidence>
<dbReference type="GO" id="GO:0005737">
    <property type="term" value="C:cytoplasm"/>
    <property type="evidence" value="ECO:0007669"/>
    <property type="project" value="TreeGrafter"/>
</dbReference>
<dbReference type="GeneTree" id="ENSGT00940000163863"/>
<dbReference type="InterPro" id="IPR050339">
    <property type="entry name" value="CC_SR_Kinase"/>
</dbReference>
<evidence type="ECO:0000256" key="6">
    <source>
        <dbReference type="PROSITE-ProRule" id="PRU00266"/>
    </source>
</evidence>